<evidence type="ECO:0000256" key="1">
    <source>
        <dbReference type="ARBA" id="ARBA00001974"/>
    </source>
</evidence>
<dbReference type="UniPathway" id="UPA00232"/>
<comment type="caution">
    <text evidence="9">The sequence shown here is derived from an EMBL/GenBank/DDBJ whole genome shotgun (WGS) entry which is preliminary data.</text>
</comment>
<organism evidence="9 10">
    <name type="scientific">Pseudoxanthomonas composti</name>
    <dbReference type="NCBI Taxonomy" id="2137479"/>
    <lineage>
        <taxon>Bacteria</taxon>
        <taxon>Pseudomonadati</taxon>
        <taxon>Pseudomonadota</taxon>
        <taxon>Gammaproteobacteria</taxon>
        <taxon>Lysobacterales</taxon>
        <taxon>Lysobacteraceae</taxon>
        <taxon>Pseudoxanthomonas</taxon>
    </lineage>
</organism>
<sequence>MRMDVAIVGAGPSGLCLARALAGIGLSVALVEAQPREVLRQAPFDGREIALTHASRRILQSLGIWRHLDPAAIAPMRQARIVDGHASFALDIRPEQGQASALGWLVSNHAIRQAAYEEVHAHGGIGLFDAARVLSVQRSQDQVDLQLDTGEHLHARLLVAADSRFSEVRRMLGVGAQQCDFGKTMLVCRMQHAQPHGQVALEWFCHGRTVALLPLPGAQSSVVLTLRPQQAQALLAMGDAEFGEAVTGLCEGRLGAMQPVGTRHAYPLVATYAHRFAGERFALVGDAAVGMHPVTAHGFNFGLQGQARLAAELKAALAHGADPGRIAPLQAYARAHRRATWPLYQATNAIAKLYTDDRRPAQWLRQAALRVAQGLPPLRRAIAAHLTQRAEVMPRPMRS</sequence>
<dbReference type="OrthoDB" id="9769565at2"/>
<evidence type="ECO:0000256" key="7">
    <source>
        <dbReference type="ARBA" id="ARBA00023033"/>
    </source>
</evidence>
<dbReference type="InterPro" id="IPR036188">
    <property type="entry name" value="FAD/NAD-bd_sf"/>
</dbReference>
<accession>A0A4Q1JW85</accession>
<dbReference type="InterPro" id="IPR051205">
    <property type="entry name" value="UbiH/COQ6_monooxygenase"/>
</dbReference>
<comment type="similarity">
    <text evidence="3">Belongs to the UbiH/COQ6 family.</text>
</comment>
<proteinExistence type="inferred from homology"/>
<reference evidence="9 10" key="1">
    <citation type="submission" date="2019-01" db="EMBL/GenBank/DDBJ databases">
        <title>Pseudoxanthomonas composti sp. nov., isolated from compost.</title>
        <authorList>
            <person name="Yang G."/>
        </authorList>
    </citation>
    <scope>NUCLEOTIDE SEQUENCE [LARGE SCALE GENOMIC DNA]</scope>
    <source>
        <strain evidence="9 10">GSS15</strain>
    </source>
</reference>
<feature type="domain" description="FAD-binding" evidence="8">
    <location>
        <begin position="3"/>
        <end position="337"/>
    </location>
</feature>
<comment type="cofactor">
    <cofactor evidence="1">
        <name>FAD</name>
        <dbReference type="ChEBI" id="CHEBI:57692"/>
    </cofactor>
</comment>
<keyword evidence="10" id="KW-1185">Reference proteome</keyword>
<dbReference type="AlphaFoldDB" id="A0A4Q1JW85"/>
<dbReference type="PANTHER" id="PTHR43876:SF25">
    <property type="entry name" value="MONOOXYGENASE NMA2164"/>
    <property type="match status" value="1"/>
</dbReference>
<dbReference type="InterPro" id="IPR002938">
    <property type="entry name" value="FAD-bd"/>
</dbReference>
<dbReference type="SUPFAM" id="SSF51905">
    <property type="entry name" value="FAD/NAD(P)-binding domain"/>
    <property type="match status" value="1"/>
</dbReference>
<dbReference type="RefSeq" id="WP_129471382.1">
    <property type="nucleotide sequence ID" value="NZ_SAWZ01000005.1"/>
</dbReference>
<dbReference type="GO" id="GO:0006744">
    <property type="term" value="P:ubiquinone biosynthetic process"/>
    <property type="evidence" value="ECO:0007669"/>
    <property type="project" value="UniProtKB-UniPathway"/>
</dbReference>
<evidence type="ECO:0000256" key="4">
    <source>
        <dbReference type="ARBA" id="ARBA00022630"/>
    </source>
</evidence>
<keyword evidence="4" id="KW-0285">Flavoprotein</keyword>
<dbReference type="Proteomes" id="UP000289784">
    <property type="component" value="Unassembled WGS sequence"/>
</dbReference>
<dbReference type="Pfam" id="PF01494">
    <property type="entry name" value="FAD_binding_3"/>
    <property type="match status" value="1"/>
</dbReference>
<keyword evidence="6" id="KW-0560">Oxidoreductase</keyword>
<dbReference type="InterPro" id="IPR010971">
    <property type="entry name" value="UbiH/COQ6"/>
</dbReference>
<dbReference type="EMBL" id="SAWZ01000005">
    <property type="protein sequence ID" value="RXR05378.1"/>
    <property type="molecule type" value="Genomic_DNA"/>
</dbReference>
<dbReference type="NCBIfam" id="NF006593">
    <property type="entry name" value="PRK09126.1"/>
    <property type="match status" value="1"/>
</dbReference>
<keyword evidence="5" id="KW-0274">FAD</keyword>
<dbReference type="GO" id="GO:0016705">
    <property type="term" value="F:oxidoreductase activity, acting on paired donors, with incorporation or reduction of molecular oxygen"/>
    <property type="evidence" value="ECO:0007669"/>
    <property type="project" value="InterPro"/>
</dbReference>
<evidence type="ECO:0000256" key="3">
    <source>
        <dbReference type="ARBA" id="ARBA00005349"/>
    </source>
</evidence>
<evidence type="ECO:0000313" key="10">
    <source>
        <dbReference type="Proteomes" id="UP000289784"/>
    </source>
</evidence>
<evidence type="ECO:0000259" key="8">
    <source>
        <dbReference type="Pfam" id="PF01494"/>
    </source>
</evidence>
<dbReference type="Gene3D" id="3.50.50.60">
    <property type="entry name" value="FAD/NAD(P)-binding domain"/>
    <property type="match status" value="2"/>
</dbReference>
<dbReference type="NCBIfam" id="TIGR01988">
    <property type="entry name" value="Ubi-OHases"/>
    <property type="match status" value="1"/>
</dbReference>
<name>A0A4Q1JW85_9GAMM</name>
<evidence type="ECO:0000256" key="5">
    <source>
        <dbReference type="ARBA" id="ARBA00022827"/>
    </source>
</evidence>
<gene>
    <name evidence="9" type="ORF">EPA99_11610</name>
</gene>
<evidence type="ECO:0000256" key="2">
    <source>
        <dbReference type="ARBA" id="ARBA00004749"/>
    </source>
</evidence>
<evidence type="ECO:0000313" key="9">
    <source>
        <dbReference type="EMBL" id="RXR05378.1"/>
    </source>
</evidence>
<comment type="pathway">
    <text evidence="2">Cofactor biosynthesis; ubiquinone biosynthesis.</text>
</comment>
<protein>
    <submittedName>
        <fullName evidence="9">FAD-dependent hydroxylase</fullName>
    </submittedName>
</protein>
<evidence type="ECO:0000256" key="6">
    <source>
        <dbReference type="ARBA" id="ARBA00023002"/>
    </source>
</evidence>
<keyword evidence="7" id="KW-0503">Monooxygenase</keyword>
<dbReference type="GO" id="GO:0071949">
    <property type="term" value="F:FAD binding"/>
    <property type="evidence" value="ECO:0007669"/>
    <property type="project" value="InterPro"/>
</dbReference>
<dbReference type="PANTHER" id="PTHR43876">
    <property type="entry name" value="UBIQUINONE BIOSYNTHESIS MONOOXYGENASE COQ6, MITOCHONDRIAL"/>
    <property type="match status" value="1"/>
</dbReference>
<dbReference type="GO" id="GO:0004497">
    <property type="term" value="F:monooxygenase activity"/>
    <property type="evidence" value="ECO:0007669"/>
    <property type="project" value="UniProtKB-KW"/>
</dbReference>
<dbReference type="PRINTS" id="PR00420">
    <property type="entry name" value="RNGMNOXGNASE"/>
</dbReference>